<feature type="compositionally biased region" description="Gly residues" evidence="9">
    <location>
        <begin position="31"/>
        <end position="48"/>
    </location>
</feature>
<organism evidence="10 11">
    <name type="scientific">Apolygus lucorum</name>
    <name type="common">Small green plant bug</name>
    <name type="synonym">Lygocoris lucorum</name>
    <dbReference type="NCBI Taxonomy" id="248454"/>
    <lineage>
        <taxon>Eukaryota</taxon>
        <taxon>Metazoa</taxon>
        <taxon>Ecdysozoa</taxon>
        <taxon>Arthropoda</taxon>
        <taxon>Hexapoda</taxon>
        <taxon>Insecta</taxon>
        <taxon>Pterygota</taxon>
        <taxon>Neoptera</taxon>
        <taxon>Paraneoptera</taxon>
        <taxon>Hemiptera</taxon>
        <taxon>Heteroptera</taxon>
        <taxon>Panheteroptera</taxon>
        <taxon>Cimicomorpha</taxon>
        <taxon>Miridae</taxon>
        <taxon>Mirini</taxon>
        <taxon>Apolygus</taxon>
    </lineage>
</organism>
<dbReference type="PANTHER" id="PTHR45882:SF3">
    <property type="entry name" value="PITUITARY HOMEOBOX HOMOLOG PTX1"/>
    <property type="match status" value="1"/>
</dbReference>
<evidence type="ECO:0000256" key="8">
    <source>
        <dbReference type="RuleBase" id="RU000682"/>
    </source>
</evidence>
<dbReference type="CDD" id="cd00086">
    <property type="entry name" value="homeodomain"/>
    <property type="match status" value="1"/>
</dbReference>
<sequence length="357" mass="39370">MSRKVMTVGSAREKDAKPGIKHCPMDLVSSTGGGGGSNGGGGSEGGNGSLDQQPLLLHHHHHHHHDGLPPPPNSLHHSEPLEKLKRVWAETADYRESTHLEQSQLTFQPPRNRNRDRKVWGGRVDIGGIKTEEVEDSKEGGSGMTKGKGGKRQRRQRTHFTSQQLQELEATFSRNRYPDMSTREEIAMWTNLTEARVRVWFKNRRAKWRKRERNAMNAAAAAAADFKSGFGHSLMQPFTDTDPLYGSYPYNNWATKVPSPLGSKAFPWTVNPLTTSLNHHQSGCFNPTGGQTMPVSSPVTSPVTSPCYGGAPGYMYHPRPPEPSCMSSSLASLRLKAKQHCPPTPQPLSACQYAPPL</sequence>
<dbReference type="GO" id="GO:0000978">
    <property type="term" value="F:RNA polymerase II cis-regulatory region sequence-specific DNA binding"/>
    <property type="evidence" value="ECO:0007669"/>
    <property type="project" value="TreeGrafter"/>
</dbReference>
<dbReference type="PROSITE" id="PS50803">
    <property type="entry name" value="OAR"/>
    <property type="match status" value="1"/>
</dbReference>
<dbReference type="Pfam" id="PF03826">
    <property type="entry name" value="OAR"/>
    <property type="match status" value="1"/>
</dbReference>
<accession>A0A6A4K0T7</accession>
<keyword evidence="11" id="KW-1185">Reference proteome</keyword>
<feature type="region of interest" description="Disordered" evidence="9">
    <location>
        <begin position="131"/>
        <end position="160"/>
    </location>
</feature>
<evidence type="ECO:0000256" key="9">
    <source>
        <dbReference type="SAM" id="MobiDB-lite"/>
    </source>
</evidence>
<dbReference type="Pfam" id="PF00046">
    <property type="entry name" value="Homeodomain"/>
    <property type="match status" value="1"/>
</dbReference>
<evidence type="ECO:0000256" key="3">
    <source>
        <dbReference type="ARBA" id="ARBA00022473"/>
    </source>
</evidence>
<dbReference type="PROSITE" id="PS50071">
    <property type="entry name" value="HOMEOBOX_2"/>
    <property type="match status" value="1"/>
</dbReference>
<dbReference type="AlphaFoldDB" id="A0A6A4K0T7"/>
<feature type="region of interest" description="Disordered" evidence="9">
    <location>
        <begin position="99"/>
        <end position="118"/>
    </location>
</feature>
<dbReference type="SMART" id="SM00389">
    <property type="entry name" value="HOX"/>
    <property type="match status" value="1"/>
</dbReference>
<dbReference type="PANTHER" id="PTHR45882">
    <property type="entry name" value="PITUITARY HOMEOBOX HOMOLOG PTX1"/>
    <property type="match status" value="1"/>
</dbReference>
<comment type="similarity">
    <text evidence="2">Belongs to the paired homeobox family. Bicoid subfamily.</text>
</comment>
<dbReference type="InterPro" id="IPR009057">
    <property type="entry name" value="Homeodomain-like_sf"/>
</dbReference>
<dbReference type="GO" id="GO:0000981">
    <property type="term" value="F:DNA-binding transcription factor activity, RNA polymerase II-specific"/>
    <property type="evidence" value="ECO:0007669"/>
    <property type="project" value="InterPro"/>
</dbReference>
<keyword evidence="6 7" id="KW-0539">Nucleus</keyword>
<evidence type="ECO:0000256" key="6">
    <source>
        <dbReference type="ARBA" id="ARBA00023242"/>
    </source>
</evidence>
<comment type="caution">
    <text evidence="10">The sequence shown here is derived from an EMBL/GenBank/DDBJ whole genome shotgun (WGS) entry which is preliminary data.</text>
</comment>
<evidence type="ECO:0000256" key="4">
    <source>
        <dbReference type="ARBA" id="ARBA00023125"/>
    </source>
</evidence>
<proteinExistence type="inferred from homology"/>
<dbReference type="Gene3D" id="1.10.10.60">
    <property type="entry name" value="Homeodomain-like"/>
    <property type="match status" value="1"/>
</dbReference>
<gene>
    <name evidence="10" type="ORF">GE061_016151</name>
</gene>
<evidence type="ECO:0000256" key="1">
    <source>
        <dbReference type="ARBA" id="ARBA00004123"/>
    </source>
</evidence>
<dbReference type="InterPro" id="IPR003654">
    <property type="entry name" value="OAR_dom"/>
</dbReference>
<evidence type="ECO:0000313" key="10">
    <source>
        <dbReference type="EMBL" id="KAF6207703.1"/>
    </source>
</evidence>
<comment type="subcellular location">
    <subcellularLocation>
        <location evidence="1 7 8">Nucleus</location>
    </subcellularLocation>
</comment>
<feature type="DNA-binding region" description="Homeobox" evidence="7">
    <location>
        <begin position="153"/>
        <end position="212"/>
    </location>
</feature>
<evidence type="ECO:0000256" key="2">
    <source>
        <dbReference type="ARBA" id="ARBA00006503"/>
    </source>
</evidence>
<keyword evidence="3" id="KW-0217">Developmental protein</keyword>
<dbReference type="PROSITE" id="PS00027">
    <property type="entry name" value="HOMEOBOX_1"/>
    <property type="match status" value="1"/>
</dbReference>
<evidence type="ECO:0000256" key="7">
    <source>
        <dbReference type="PROSITE-ProRule" id="PRU00108"/>
    </source>
</evidence>
<dbReference type="InterPro" id="IPR001356">
    <property type="entry name" value="HD"/>
</dbReference>
<dbReference type="FunFam" id="1.10.10.60:FF:000031">
    <property type="entry name" value="Homeobox protein"/>
    <property type="match status" value="1"/>
</dbReference>
<feature type="region of interest" description="Disordered" evidence="9">
    <location>
        <begin position="59"/>
        <end position="78"/>
    </location>
</feature>
<feature type="region of interest" description="Disordered" evidence="9">
    <location>
        <begin position="1"/>
        <end position="53"/>
    </location>
</feature>
<dbReference type="OrthoDB" id="6159439at2759"/>
<dbReference type="InterPro" id="IPR017970">
    <property type="entry name" value="Homeobox_CS"/>
</dbReference>
<keyword evidence="5 7" id="KW-0371">Homeobox</keyword>
<reference evidence="10" key="1">
    <citation type="journal article" date="2021" name="Mol. Ecol. Resour.">
        <title>Apolygus lucorum genome provides insights into omnivorousness and mesophyll feeding.</title>
        <authorList>
            <person name="Liu Y."/>
            <person name="Liu H."/>
            <person name="Wang H."/>
            <person name="Huang T."/>
            <person name="Liu B."/>
            <person name="Yang B."/>
            <person name="Yin L."/>
            <person name="Li B."/>
            <person name="Zhang Y."/>
            <person name="Zhang S."/>
            <person name="Jiang F."/>
            <person name="Zhang X."/>
            <person name="Ren Y."/>
            <person name="Wang B."/>
            <person name="Wang S."/>
            <person name="Lu Y."/>
            <person name="Wu K."/>
            <person name="Fan W."/>
            <person name="Wang G."/>
        </authorList>
    </citation>
    <scope>NUCLEOTIDE SEQUENCE</scope>
    <source>
        <strain evidence="10">12Hb</strain>
    </source>
</reference>
<dbReference type="GO" id="GO:0009653">
    <property type="term" value="P:anatomical structure morphogenesis"/>
    <property type="evidence" value="ECO:0007669"/>
    <property type="project" value="TreeGrafter"/>
</dbReference>
<feature type="compositionally biased region" description="Basic residues" evidence="9">
    <location>
        <begin position="148"/>
        <end position="158"/>
    </location>
</feature>
<protein>
    <submittedName>
        <fullName evidence="10">Uncharacterized protein</fullName>
    </submittedName>
</protein>
<dbReference type="GO" id="GO:0005634">
    <property type="term" value="C:nucleus"/>
    <property type="evidence" value="ECO:0007669"/>
    <property type="project" value="UniProtKB-SubCell"/>
</dbReference>
<name>A0A6A4K0T7_APOLU</name>
<evidence type="ECO:0000313" key="11">
    <source>
        <dbReference type="Proteomes" id="UP000466442"/>
    </source>
</evidence>
<feature type="compositionally biased region" description="Polar residues" evidence="9">
    <location>
        <begin position="100"/>
        <end position="111"/>
    </location>
</feature>
<keyword evidence="4 7" id="KW-0238">DNA-binding</keyword>
<dbReference type="SUPFAM" id="SSF46689">
    <property type="entry name" value="Homeodomain-like"/>
    <property type="match status" value="1"/>
</dbReference>
<evidence type="ECO:0000256" key="5">
    <source>
        <dbReference type="ARBA" id="ARBA00023155"/>
    </source>
</evidence>
<dbReference type="EMBL" id="WIXP02000007">
    <property type="protein sequence ID" value="KAF6207703.1"/>
    <property type="molecule type" value="Genomic_DNA"/>
</dbReference>
<dbReference type="Proteomes" id="UP000466442">
    <property type="component" value="Unassembled WGS sequence"/>
</dbReference>